<keyword evidence="3" id="KW-1185">Reference proteome</keyword>
<sequence length="868" mass="98083">MKVKVILRAPKSQIPLYMTLNDAKFGNEEVTTSLNVIESDEVVHWVNNTNGTIPSSLQIAPQKQLEISEDLARSISSSLSEILKNKNLPRKGSENRIRDIKNSFNLSSIRHKYKDAHIKDAIAGKGEAESAEKNEGDDFKGQELEDTAHQITPERPKDEKIEKLERLLSHDLSPPQSSGSSSMGALVGSKYNGKELKSNLRKKYLRTSNAKSVKNPYDYNKKFRSNDEFPDWQGFYPVFDDMEADDSPVHDESERIIQEKIQNEIDNATKMESIQCEIAKTFKNLTLSPCLCKGPESIDAPYDRNQVIFQKRLFLNELHEKVPTRYSQNYVSPKNNSHNMYLLIHGSGEEFKATDSPKNAAKSKVPINSPKKDCAIIEKQHRNSQSPKNPHCPSETPKTNGSGTHDNEEHRAMDSNKNEKSPKSQLSQALSRLSLELSNANSILDQCMKEKEDIVSSLDEAFIKDLQGQLDSLGTLYRKMQIKDEDSDVIGNENDKVTDSHWSDDRSNIDSETDCKFNLAENFGLERSPNIDSNKVPNTNLPLLNEVSYQRKNGVDLPSKRLPIQRAVHSYYENPPVFQGSNKLESKRSISVPAHEKFLDDHHSQYEKNTKSIGEIPYINEIQGHYKNKDLMGAGNTSNVNNSNLATNKPPQSKIGLKPNSSSERLSLEIEEKSRGRARSHDNIHPRTATRDFVAENKSNVALNAIKSSSSLLQSHLNKKGTRLLKKKSSIGRTHQNPPTRNDEAPSRFERNHNHNQNLNHHLHPDEFNSFNSRNEIYPSLEVGGPIARMNGTCGGFVPCFQGSYFNGHYDPHFTGFSGNYHGNNNYPKVPHFHQPNYQRVNNYIGANGLLDSKTPRCPYWCNLICKI</sequence>
<feature type="compositionally biased region" description="Basic and acidic residues" evidence="1">
    <location>
        <begin position="741"/>
        <end position="753"/>
    </location>
</feature>
<dbReference type="EMBL" id="JAPCXB010000001">
    <property type="protein sequence ID" value="KAJ1615485.1"/>
    <property type="molecule type" value="Genomic_DNA"/>
</dbReference>
<evidence type="ECO:0000313" key="3">
    <source>
        <dbReference type="Proteomes" id="UP001071777"/>
    </source>
</evidence>
<evidence type="ECO:0000256" key="1">
    <source>
        <dbReference type="SAM" id="MobiDB-lite"/>
    </source>
</evidence>
<feature type="compositionally biased region" description="Basic and acidic residues" evidence="1">
    <location>
        <begin position="370"/>
        <end position="381"/>
    </location>
</feature>
<accession>A0ABQ8PC99</accession>
<feature type="compositionally biased region" description="Basic and acidic residues" evidence="1">
    <location>
        <begin position="666"/>
        <end position="690"/>
    </location>
</feature>
<feature type="region of interest" description="Disordered" evidence="1">
    <location>
        <begin position="350"/>
        <end position="429"/>
    </location>
</feature>
<protein>
    <submittedName>
        <fullName evidence="2">Uncharacterized protein</fullName>
    </submittedName>
</protein>
<dbReference type="Proteomes" id="UP001071777">
    <property type="component" value="Unassembled WGS sequence"/>
</dbReference>
<feature type="region of interest" description="Disordered" evidence="1">
    <location>
        <begin position="633"/>
        <end position="690"/>
    </location>
</feature>
<comment type="caution">
    <text evidence="2">The sequence shown here is derived from an EMBL/GenBank/DDBJ whole genome shotgun (WGS) entry which is preliminary data.</text>
</comment>
<feature type="region of interest" description="Disordered" evidence="1">
    <location>
        <begin position="722"/>
        <end position="762"/>
    </location>
</feature>
<organism evidence="2 3">
    <name type="scientific">Cryptosporidium canis</name>
    <dbReference type="NCBI Taxonomy" id="195482"/>
    <lineage>
        <taxon>Eukaryota</taxon>
        <taxon>Sar</taxon>
        <taxon>Alveolata</taxon>
        <taxon>Apicomplexa</taxon>
        <taxon>Conoidasida</taxon>
        <taxon>Coccidia</taxon>
        <taxon>Eucoccidiorida</taxon>
        <taxon>Eimeriorina</taxon>
        <taxon>Cryptosporidiidae</taxon>
        <taxon>Cryptosporidium</taxon>
    </lineage>
</organism>
<feature type="compositionally biased region" description="Polar residues" evidence="1">
    <location>
        <begin position="731"/>
        <end position="740"/>
    </location>
</feature>
<gene>
    <name evidence="2" type="ORF">OJ252_15</name>
</gene>
<name>A0ABQ8PC99_9CRYT</name>
<proteinExistence type="predicted"/>
<feature type="region of interest" description="Disordered" evidence="1">
    <location>
        <begin position="124"/>
        <end position="159"/>
    </location>
</feature>
<evidence type="ECO:0000313" key="2">
    <source>
        <dbReference type="EMBL" id="KAJ1615485.1"/>
    </source>
</evidence>
<feature type="compositionally biased region" description="Polar residues" evidence="1">
    <location>
        <begin position="635"/>
        <end position="651"/>
    </location>
</feature>
<feature type="compositionally biased region" description="Basic and acidic residues" evidence="1">
    <location>
        <begin position="405"/>
        <end position="422"/>
    </location>
</feature>
<reference evidence="2" key="1">
    <citation type="submission" date="2022-10" db="EMBL/GenBank/DDBJ databases">
        <title>Adaptive evolution leads to modifications in subtelomeric GC content in a zoonotic Cryptosporidium species.</title>
        <authorList>
            <person name="Li J."/>
            <person name="Feng Y."/>
            <person name="Xiao L."/>
        </authorList>
    </citation>
    <scope>NUCLEOTIDE SEQUENCE</scope>
    <source>
        <strain evidence="2">25894</strain>
    </source>
</reference>